<dbReference type="Proteomes" id="UP000032434">
    <property type="component" value="Chromosome 1"/>
</dbReference>
<organism evidence="1 2">
    <name type="scientific">Acholeplasma oculi</name>
    <dbReference type="NCBI Taxonomy" id="35623"/>
    <lineage>
        <taxon>Bacteria</taxon>
        <taxon>Bacillati</taxon>
        <taxon>Mycoplasmatota</taxon>
        <taxon>Mollicutes</taxon>
        <taxon>Acholeplasmatales</taxon>
        <taxon>Acholeplasmataceae</taxon>
        <taxon>Acholeplasma</taxon>
    </lineage>
</organism>
<dbReference type="EMBL" id="LK028559">
    <property type="protein sequence ID" value="CDR30706.1"/>
    <property type="molecule type" value="Genomic_DNA"/>
</dbReference>
<evidence type="ECO:0000313" key="2">
    <source>
        <dbReference type="Proteomes" id="UP000032434"/>
    </source>
</evidence>
<proteinExistence type="predicted"/>
<dbReference type="KEGG" id="aoc:Aocu_06330"/>
<dbReference type="AlphaFoldDB" id="A0A061AGN7"/>
<dbReference type="HOGENOM" id="CLU_1599125_0_0_14"/>
<keyword evidence="2" id="KW-1185">Reference proteome</keyword>
<gene>
    <name evidence="1" type="ORF">Aocu_06330</name>
</gene>
<name>A0A061AGN7_9MOLU</name>
<dbReference type="InParanoid" id="A0A061AGN7"/>
<dbReference type="PATRIC" id="fig|35623.3.peg.633"/>
<accession>A0A061AGN7</accession>
<dbReference type="STRING" id="35623.Aocu_06330"/>
<evidence type="ECO:0000313" key="1">
    <source>
        <dbReference type="EMBL" id="CDR30706.1"/>
    </source>
</evidence>
<sequence length="166" mass="19927">MFFECQGSMMHLDREFPQYRGYKISPETEKIWKEEIISKILLEIKYQTGIERTNSLSKLSNIYESDAMIQFLYDHLEMSNLDGYSKIVCLEILKKMMQSLNIMNKYNKLNQPDAKTYVQAIKDKINLYKNNLSHQQITIDETYKDSYLLKYYDFSQENLKKRIEQI</sequence>
<protein>
    <submittedName>
        <fullName evidence="1">Uncharacterized protein</fullName>
    </submittedName>
</protein>
<reference evidence="2" key="1">
    <citation type="submission" date="2014-05" db="EMBL/GenBank/DDBJ databases">
        <authorList>
            <person name="Kube M."/>
        </authorList>
    </citation>
    <scope>NUCLEOTIDE SEQUENCE [LARGE SCALE GENOMIC DNA]</scope>
</reference>